<sequence>MSKTAVFFGPQGGSVHKVAQMAASELGSDIKMVSIQGTQASELLNYERIIMGISTVGRANWDSSHQDSGWDAFLTQMQNMNLAGKRVAIFGLGDALTYPENFVDAMAILYDRCKELGATIDGECLPDGYQFTDSTALRNGKFIGLPIDEDNEPELTTPRLQAWIKGLKALGY</sequence>
<dbReference type="Proteomes" id="UP000249239">
    <property type="component" value="Unassembled WGS sequence"/>
</dbReference>
<dbReference type="InterPro" id="IPR010086">
    <property type="entry name" value="Flavodoxin_lc"/>
</dbReference>
<organism evidence="9 10">
    <name type="scientific">Breznakibacter xylanolyticus</name>
    <dbReference type="NCBI Taxonomy" id="990"/>
    <lineage>
        <taxon>Bacteria</taxon>
        <taxon>Pseudomonadati</taxon>
        <taxon>Bacteroidota</taxon>
        <taxon>Bacteroidia</taxon>
        <taxon>Marinilabiliales</taxon>
        <taxon>Marinilabiliaceae</taxon>
        <taxon>Breznakibacter</taxon>
    </lineage>
</organism>
<dbReference type="OrthoDB" id="9790745at2"/>
<evidence type="ECO:0000313" key="9">
    <source>
        <dbReference type="EMBL" id="PZX18178.1"/>
    </source>
</evidence>
<dbReference type="NCBIfam" id="TIGR01752">
    <property type="entry name" value="flav_long"/>
    <property type="match status" value="1"/>
</dbReference>
<protein>
    <recommendedName>
        <fullName evidence="7">Flavodoxin</fullName>
    </recommendedName>
</protein>
<dbReference type="GO" id="GO:0009055">
    <property type="term" value="F:electron transfer activity"/>
    <property type="evidence" value="ECO:0007669"/>
    <property type="project" value="UniProtKB-UniRule"/>
</dbReference>
<keyword evidence="10" id="KW-1185">Reference proteome</keyword>
<dbReference type="PIRSF" id="PIRSF038996">
    <property type="entry name" value="FldA"/>
    <property type="match status" value="1"/>
</dbReference>
<evidence type="ECO:0000259" key="8">
    <source>
        <dbReference type="PROSITE" id="PS50902"/>
    </source>
</evidence>
<evidence type="ECO:0000256" key="2">
    <source>
        <dbReference type="ARBA" id="ARBA00005267"/>
    </source>
</evidence>
<keyword evidence="5 7" id="KW-0288">FMN</keyword>
<dbReference type="SUPFAM" id="SSF52218">
    <property type="entry name" value="Flavoproteins"/>
    <property type="match status" value="1"/>
</dbReference>
<dbReference type="InterPro" id="IPR050619">
    <property type="entry name" value="Flavodoxin"/>
</dbReference>
<dbReference type="InterPro" id="IPR029039">
    <property type="entry name" value="Flavoprotein-like_sf"/>
</dbReference>
<evidence type="ECO:0000256" key="3">
    <source>
        <dbReference type="ARBA" id="ARBA00022448"/>
    </source>
</evidence>
<name>A0A2W7NDF6_9BACT</name>
<dbReference type="AlphaFoldDB" id="A0A2W7NDF6"/>
<evidence type="ECO:0000256" key="4">
    <source>
        <dbReference type="ARBA" id="ARBA00022630"/>
    </source>
</evidence>
<dbReference type="PANTHER" id="PTHR42809">
    <property type="entry name" value="FLAVODOXIN 2"/>
    <property type="match status" value="1"/>
</dbReference>
<dbReference type="InterPro" id="IPR008254">
    <property type="entry name" value="Flavodoxin/NO_synth"/>
</dbReference>
<keyword evidence="4 7" id="KW-0285">Flavoprotein</keyword>
<evidence type="ECO:0000256" key="6">
    <source>
        <dbReference type="ARBA" id="ARBA00022982"/>
    </source>
</evidence>
<dbReference type="PROSITE" id="PS50902">
    <property type="entry name" value="FLAVODOXIN_LIKE"/>
    <property type="match status" value="1"/>
</dbReference>
<dbReference type="PANTHER" id="PTHR42809:SF1">
    <property type="entry name" value="FLAVODOXIN 1"/>
    <property type="match status" value="1"/>
</dbReference>
<proteinExistence type="inferred from homology"/>
<keyword evidence="6 7" id="KW-0249">Electron transport</keyword>
<dbReference type="EMBL" id="QKZK01000007">
    <property type="protein sequence ID" value="PZX18178.1"/>
    <property type="molecule type" value="Genomic_DNA"/>
</dbReference>
<comment type="cofactor">
    <cofactor evidence="1 7">
        <name>FMN</name>
        <dbReference type="ChEBI" id="CHEBI:58210"/>
    </cofactor>
</comment>
<feature type="domain" description="Flavodoxin-like" evidence="8">
    <location>
        <begin position="4"/>
        <end position="168"/>
    </location>
</feature>
<accession>A0A2W7NDF6</accession>
<evidence type="ECO:0000256" key="1">
    <source>
        <dbReference type="ARBA" id="ARBA00001917"/>
    </source>
</evidence>
<comment type="function">
    <text evidence="7">Low-potential electron donor to a number of redox enzymes.</text>
</comment>
<gene>
    <name evidence="9" type="ORF">LX69_01218</name>
</gene>
<dbReference type="Pfam" id="PF00258">
    <property type="entry name" value="Flavodoxin_1"/>
    <property type="match status" value="1"/>
</dbReference>
<comment type="caution">
    <text evidence="9">The sequence shown here is derived from an EMBL/GenBank/DDBJ whole genome shotgun (WGS) entry which is preliminary data.</text>
</comment>
<evidence type="ECO:0000313" key="10">
    <source>
        <dbReference type="Proteomes" id="UP000249239"/>
    </source>
</evidence>
<dbReference type="RefSeq" id="WP_111444913.1">
    <property type="nucleotide sequence ID" value="NZ_QKZK01000007.1"/>
</dbReference>
<keyword evidence="3 7" id="KW-0813">Transport</keyword>
<dbReference type="Gene3D" id="3.40.50.360">
    <property type="match status" value="1"/>
</dbReference>
<evidence type="ECO:0000256" key="5">
    <source>
        <dbReference type="ARBA" id="ARBA00022643"/>
    </source>
</evidence>
<dbReference type="GO" id="GO:0010181">
    <property type="term" value="F:FMN binding"/>
    <property type="evidence" value="ECO:0007669"/>
    <property type="project" value="UniProtKB-UniRule"/>
</dbReference>
<comment type="similarity">
    <text evidence="2 7">Belongs to the flavodoxin family.</text>
</comment>
<evidence type="ECO:0000256" key="7">
    <source>
        <dbReference type="PIRNR" id="PIRNR038996"/>
    </source>
</evidence>
<reference evidence="9 10" key="1">
    <citation type="submission" date="2018-06" db="EMBL/GenBank/DDBJ databases">
        <title>Genomic Encyclopedia of Archaeal and Bacterial Type Strains, Phase II (KMG-II): from individual species to whole genera.</title>
        <authorList>
            <person name="Goeker M."/>
        </authorList>
    </citation>
    <scope>NUCLEOTIDE SEQUENCE [LARGE SCALE GENOMIC DNA]</scope>
    <source>
        <strain evidence="9 10">DSM 6779</strain>
    </source>
</reference>